<dbReference type="EMBL" id="UGYN01000002">
    <property type="protein sequence ID" value="SUI75630.1"/>
    <property type="molecule type" value="Genomic_DNA"/>
</dbReference>
<feature type="chain" id="PRO_5016896291" evidence="1">
    <location>
        <begin position="28"/>
        <end position="318"/>
    </location>
</feature>
<dbReference type="Gene3D" id="2.60.40.1090">
    <property type="entry name" value="Fimbrial-type adhesion domain"/>
    <property type="match status" value="2"/>
</dbReference>
<dbReference type="PANTHER" id="PTHR33420:SF34">
    <property type="entry name" value="MINOR FIMBRIAL SUBUNIT"/>
    <property type="match status" value="1"/>
</dbReference>
<gene>
    <name evidence="3" type="ORF">NCTC11544_03632</name>
</gene>
<dbReference type="GO" id="GO:0043709">
    <property type="term" value="P:cell adhesion involved in single-species biofilm formation"/>
    <property type="evidence" value="ECO:0007669"/>
    <property type="project" value="TreeGrafter"/>
</dbReference>
<organism evidence="3 4">
    <name type="scientific">Serratia quinivorans</name>
    <dbReference type="NCBI Taxonomy" id="137545"/>
    <lineage>
        <taxon>Bacteria</taxon>
        <taxon>Pseudomonadati</taxon>
        <taxon>Pseudomonadota</taxon>
        <taxon>Gammaproteobacteria</taxon>
        <taxon>Enterobacterales</taxon>
        <taxon>Yersiniaceae</taxon>
        <taxon>Serratia</taxon>
    </lineage>
</organism>
<dbReference type="InterPro" id="IPR000259">
    <property type="entry name" value="Adhesion_dom_fimbrial"/>
</dbReference>
<evidence type="ECO:0000256" key="1">
    <source>
        <dbReference type="SAM" id="SignalP"/>
    </source>
</evidence>
<evidence type="ECO:0000313" key="3">
    <source>
        <dbReference type="EMBL" id="SUI75630.1"/>
    </source>
</evidence>
<dbReference type="GO" id="GO:0009289">
    <property type="term" value="C:pilus"/>
    <property type="evidence" value="ECO:0007669"/>
    <property type="project" value="InterPro"/>
</dbReference>
<dbReference type="PANTHER" id="PTHR33420">
    <property type="entry name" value="FIMBRIAL SUBUNIT ELFA-RELATED"/>
    <property type="match status" value="1"/>
</dbReference>
<evidence type="ECO:0000259" key="2">
    <source>
        <dbReference type="Pfam" id="PF00419"/>
    </source>
</evidence>
<feature type="signal peptide" evidence="1">
    <location>
        <begin position="1"/>
        <end position="27"/>
    </location>
</feature>
<name>A0A380A7U8_9GAMM</name>
<dbReference type="InterPro" id="IPR008966">
    <property type="entry name" value="Adhesion_dom_sf"/>
</dbReference>
<feature type="domain" description="Fimbrial-type adhesion" evidence="2">
    <location>
        <begin position="35"/>
        <end position="130"/>
    </location>
</feature>
<dbReference type="InterPro" id="IPR036937">
    <property type="entry name" value="Adhesion_dom_fimbrial_sf"/>
</dbReference>
<accession>A0A380A7U8</accession>
<dbReference type="Proteomes" id="UP000255529">
    <property type="component" value="Unassembled WGS sequence"/>
</dbReference>
<sequence length="318" mass="34379">MNSIFDTRYLVSALSLALLVVFPVAQAAETANVTVKVTIVAAPPCVINNNNLIEVNFGNDVLTTRVDGSAYKKMPVTYSINCSGGPSNAVKMLIEGTGAGFDNAMLRTNQTDFGIALLNNDRRYPINSWLNFNASSPPQLEAGTGQAYWGNVEGRAIFRRGDHEGRIPVKGDNLMQHRTLLALWATGMLLSGSAQADNMRFYGTLIEPPPCVINNGQPIEVNFGNDVMTSQVNGTSYKKMPVPYTLSCTGNATNALRMQIAGTAAGFENQWLNGNKTNFAIALFKDGTVQGVNRWFDFTYPTVPVLEAVPAKKSNGGR</sequence>
<reference evidence="3 4" key="1">
    <citation type="submission" date="2018-06" db="EMBL/GenBank/DDBJ databases">
        <authorList>
            <consortium name="Pathogen Informatics"/>
            <person name="Doyle S."/>
        </authorList>
    </citation>
    <scope>NUCLEOTIDE SEQUENCE [LARGE SCALE GENOMIC DNA]</scope>
    <source>
        <strain evidence="3 4">NCTC11544</strain>
    </source>
</reference>
<dbReference type="SUPFAM" id="SSF49401">
    <property type="entry name" value="Bacterial adhesins"/>
    <property type="match status" value="2"/>
</dbReference>
<dbReference type="AlphaFoldDB" id="A0A380A7U8"/>
<keyword evidence="1" id="KW-0732">Signal</keyword>
<evidence type="ECO:0000313" key="4">
    <source>
        <dbReference type="Proteomes" id="UP000255529"/>
    </source>
</evidence>
<protein>
    <submittedName>
        <fullName evidence="3">Putative minor fimbrial subunit StfF</fullName>
    </submittedName>
</protein>
<feature type="domain" description="Fimbrial-type adhesion" evidence="2">
    <location>
        <begin position="200"/>
        <end position="284"/>
    </location>
</feature>
<proteinExistence type="predicted"/>
<dbReference type="InterPro" id="IPR050263">
    <property type="entry name" value="Bact_Fimbrial_Adh_Pro"/>
</dbReference>
<dbReference type="Pfam" id="PF00419">
    <property type="entry name" value="Fimbrial"/>
    <property type="match status" value="2"/>
</dbReference>